<proteinExistence type="predicted"/>
<feature type="region of interest" description="Disordered" evidence="1">
    <location>
        <begin position="65"/>
        <end position="97"/>
    </location>
</feature>
<sequence>MTQVLKFSAGIQLTMYTLTGANDVVPGQRYCPIKLAYCNYSTSQIVLLPAGCRFLAGDVNFPRAGSGEGGDGKQSGQQEKERVAHQAHRTLSTSHQSHHPALILLLIPR</sequence>
<dbReference type="EMBL" id="KQ459597">
    <property type="protein sequence ID" value="KPI95243.1"/>
    <property type="molecule type" value="Genomic_DNA"/>
</dbReference>
<protein>
    <submittedName>
        <fullName evidence="2">Uncharacterized protein</fullName>
    </submittedName>
</protein>
<reference evidence="2 3" key="1">
    <citation type="journal article" date="2015" name="Nat. Commun.">
        <title>Outbred genome sequencing and CRISPR/Cas9 gene editing in butterflies.</title>
        <authorList>
            <person name="Li X."/>
            <person name="Fan D."/>
            <person name="Zhang W."/>
            <person name="Liu G."/>
            <person name="Zhang L."/>
            <person name="Zhao L."/>
            <person name="Fang X."/>
            <person name="Chen L."/>
            <person name="Dong Y."/>
            <person name="Chen Y."/>
            <person name="Ding Y."/>
            <person name="Zhao R."/>
            <person name="Feng M."/>
            <person name="Zhu Y."/>
            <person name="Feng Y."/>
            <person name="Jiang X."/>
            <person name="Zhu D."/>
            <person name="Xiang H."/>
            <person name="Feng X."/>
            <person name="Li S."/>
            <person name="Wang J."/>
            <person name="Zhang G."/>
            <person name="Kronforst M.R."/>
            <person name="Wang W."/>
        </authorList>
    </citation>
    <scope>NUCLEOTIDE SEQUENCE [LARGE SCALE GENOMIC DNA]</scope>
    <source>
        <strain evidence="2">Ya'a_city_454_Px</strain>
        <tissue evidence="2">Whole body</tissue>
    </source>
</reference>
<evidence type="ECO:0000256" key="1">
    <source>
        <dbReference type="SAM" id="MobiDB-lite"/>
    </source>
</evidence>
<organism evidence="2 3">
    <name type="scientific">Papilio xuthus</name>
    <name type="common">Asian swallowtail butterfly</name>
    <dbReference type="NCBI Taxonomy" id="66420"/>
    <lineage>
        <taxon>Eukaryota</taxon>
        <taxon>Metazoa</taxon>
        <taxon>Ecdysozoa</taxon>
        <taxon>Arthropoda</taxon>
        <taxon>Hexapoda</taxon>
        <taxon>Insecta</taxon>
        <taxon>Pterygota</taxon>
        <taxon>Neoptera</taxon>
        <taxon>Endopterygota</taxon>
        <taxon>Lepidoptera</taxon>
        <taxon>Glossata</taxon>
        <taxon>Ditrysia</taxon>
        <taxon>Papilionoidea</taxon>
        <taxon>Papilionidae</taxon>
        <taxon>Papilioninae</taxon>
        <taxon>Papilio</taxon>
    </lineage>
</organism>
<evidence type="ECO:0000313" key="3">
    <source>
        <dbReference type="Proteomes" id="UP000053268"/>
    </source>
</evidence>
<accession>A0A194PQK1</accession>
<evidence type="ECO:0000313" key="2">
    <source>
        <dbReference type="EMBL" id="KPI95243.1"/>
    </source>
</evidence>
<keyword evidence="3" id="KW-1185">Reference proteome</keyword>
<dbReference type="AlphaFoldDB" id="A0A194PQK1"/>
<name>A0A194PQK1_PAPXU</name>
<gene>
    <name evidence="2" type="ORF">RR46_12247</name>
</gene>
<dbReference type="Proteomes" id="UP000053268">
    <property type="component" value="Unassembled WGS sequence"/>
</dbReference>